<evidence type="ECO:0000313" key="2">
    <source>
        <dbReference type="EMBL" id="GGW30011.1"/>
    </source>
</evidence>
<dbReference type="EMBL" id="BMWP01000007">
    <property type="protein sequence ID" value="GGW30011.1"/>
    <property type="molecule type" value="Genomic_DNA"/>
</dbReference>
<evidence type="ECO:0000313" key="3">
    <source>
        <dbReference type="Proteomes" id="UP000634668"/>
    </source>
</evidence>
<feature type="domain" description="Outer membrane protein beta-barrel" evidence="1">
    <location>
        <begin position="11"/>
        <end position="188"/>
    </location>
</feature>
<dbReference type="InterPro" id="IPR025665">
    <property type="entry name" value="Beta-barrel_OMP_2"/>
</dbReference>
<name>A0A918MIR3_9FLAO</name>
<evidence type="ECO:0000259" key="1">
    <source>
        <dbReference type="Pfam" id="PF13568"/>
    </source>
</evidence>
<reference evidence="2" key="1">
    <citation type="journal article" date="2014" name="Int. J. Syst. Evol. Microbiol.">
        <title>Complete genome sequence of Corynebacterium casei LMG S-19264T (=DSM 44701T), isolated from a smear-ripened cheese.</title>
        <authorList>
            <consortium name="US DOE Joint Genome Institute (JGI-PGF)"/>
            <person name="Walter F."/>
            <person name="Albersmeier A."/>
            <person name="Kalinowski J."/>
            <person name="Ruckert C."/>
        </authorList>
    </citation>
    <scope>NUCLEOTIDE SEQUENCE</scope>
    <source>
        <strain evidence="2">KCTC 12113</strain>
    </source>
</reference>
<comment type="caution">
    <text evidence="2">The sequence shown here is derived from an EMBL/GenBank/DDBJ whole genome shotgun (WGS) entry which is preliminary data.</text>
</comment>
<reference evidence="2" key="2">
    <citation type="submission" date="2020-09" db="EMBL/GenBank/DDBJ databases">
        <authorList>
            <person name="Sun Q."/>
            <person name="Kim S."/>
        </authorList>
    </citation>
    <scope>NUCLEOTIDE SEQUENCE</scope>
    <source>
        <strain evidence="2">KCTC 12113</strain>
    </source>
</reference>
<proteinExistence type="predicted"/>
<keyword evidence="3" id="KW-1185">Reference proteome</keyword>
<dbReference type="Pfam" id="PF13568">
    <property type="entry name" value="OMP_b-brl_2"/>
    <property type="match status" value="1"/>
</dbReference>
<dbReference type="Proteomes" id="UP000634668">
    <property type="component" value="Unassembled WGS sequence"/>
</dbReference>
<protein>
    <recommendedName>
        <fullName evidence="1">Outer membrane protein beta-barrel domain-containing protein</fullName>
    </recommendedName>
</protein>
<accession>A0A918MIR3</accession>
<sequence>MVAQEHVLYDQENRKYLEDQFYVGVTYNFLRDLPVDVEQRNLSYGLQGGFIKDIPVNWDRTLGFGLGLGYAINSYYSNVRAHKLDSGIAYELLDGNTSYKRNKIETHVIEMPLQLRWRNSTPEEYKFWRIYTGMKLGYVVGNRSKFVGNSGKIGFKNPDIRNFQYGLTLNVGYNTFNIHAYYALTSLFKQGVSLPSGTPLDLQPLQIGLVFYIL</sequence>
<gene>
    <name evidence="2" type="ORF">GCM10007383_14070</name>
</gene>
<dbReference type="AlphaFoldDB" id="A0A918MIR3"/>
<organism evidence="2 3">
    <name type="scientific">Arenibacter certesii</name>
    <dbReference type="NCBI Taxonomy" id="228955"/>
    <lineage>
        <taxon>Bacteria</taxon>
        <taxon>Pseudomonadati</taxon>
        <taxon>Bacteroidota</taxon>
        <taxon>Flavobacteriia</taxon>
        <taxon>Flavobacteriales</taxon>
        <taxon>Flavobacteriaceae</taxon>
        <taxon>Arenibacter</taxon>
    </lineage>
</organism>